<evidence type="ECO:0000256" key="3">
    <source>
        <dbReference type="ARBA" id="ARBA00022475"/>
    </source>
</evidence>
<evidence type="ECO:0000256" key="4">
    <source>
        <dbReference type="ARBA" id="ARBA00022692"/>
    </source>
</evidence>
<dbReference type="Proteomes" id="UP000315636">
    <property type="component" value="Unassembled WGS sequence"/>
</dbReference>
<keyword evidence="4 7" id="KW-0812">Transmembrane</keyword>
<feature type="transmembrane region" description="Helical" evidence="7">
    <location>
        <begin position="306"/>
        <end position="328"/>
    </location>
</feature>
<protein>
    <submittedName>
        <fullName evidence="8">Cytochrome bd-I ubiquinol oxidase subunit 2 apoprotein</fullName>
    </submittedName>
</protein>
<dbReference type="OrthoDB" id="2416742at2"/>
<keyword evidence="3" id="KW-1003">Cell membrane</keyword>
<dbReference type="AlphaFoldDB" id="A0A521FAG1"/>
<dbReference type="InterPro" id="IPR003317">
    <property type="entry name" value="Cyt-d_oxidase_su2"/>
</dbReference>
<proteinExistence type="inferred from homology"/>
<organism evidence="8 9">
    <name type="scientific">Melghirimyces algeriensis</name>
    <dbReference type="NCBI Taxonomy" id="910412"/>
    <lineage>
        <taxon>Bacteria</taxon>
        <taxon>Bacillati</taxon>
        <taxon>Bacillota</taxon>
        <taxon>Bacilli</taxon>
        <taxon>Bacillales</taxon>
        <taxon>Thermoactinomycetaceae</taxon>
        <taxon>Melghirimyces</taxon>
    </lineage>
</organism>
<feature type="transmembrane region" description="Helical" evidence="7">
    <location>
        <begin position="199"/>
        <end position="218"/>
    </location>
</feature>
<gene>
    <name evidence="8" type="ORF">SAMN06264849_11553</name>
</gene>
<evidence type="ECO:0000256" key="1">
    <source>
        <dbReference type="ARBA" id="ARBA00004651"/>
    </source>
</evidence>
<keyword evidence="5 7" id="KW-1133">Transmembrane helix</keyword>
<feature type="transmembrane region" description="Helical" evidence="7">
    <location>
        <begin position="84"/>
        <end position="105"/>
    </location>
</feature>
<evidence type="ECO:0000256" key="2">
    <source>
        <dbReference type="ARBA" id="ARBA00007543"/>
    </source>
</evidence>
<feature type="transmembrane region" description="Helical" evidence="7">
    <location>
        <begin position="233"/>
        <end position="253"/>
    </location>
</feature>
<feature type="transmembrane region" description="Helical" evidence="7">
    <location>
        <begin position="161"/>
        <end position="179"/>
    </location>
</feature>
<dbReference type="Pfam" id="PF02322">
    <property type="entry name" value="Cyt_bd_oxida_II"/>
    <property type="match status" value="1"/>
</dbReference>
<dbReference type="RefSeq" id="WP_142506725.1">
    <property type="nucleotide sequence ID" value="NZ_FXTI01000015.1"/>
</dbReference>
<comment type="similarity">
    <text evidence="2">Belongs to the cytochrome ubiquinol oxidase subunit 2 family.</text>
</comment>
<evidence type="ECO:0000256" key="6">
    <source>
        <dbReference type="ARBA" id="ARBA00023136"/>
    </source>
</evidence>
<accession>A0A521FAG1</accession>
<name>A0A521FAG1_9BACL</name>
<feature type="transmembrane region" description="Helical" evidence="7">
    <location>
        <begin position="6"/>
        <end position="36"/>
    </location>
</feature>
<comment type="subcellular location">
    <subcellularLocation>
        <location evidence="1">Cell membrane</location>
        <topology evidence="1">Multi-pass membrane protein</topology>
    </subcellularLocation>
</comment>
<evidence type="ECO:0000256" key="7">
    <source>
        <dbReference type="SAM" id="Phobius"/>
    </source>
</evidence>
<reference evidence="8 9" key="1">
    <citation type="submission" date="2017-05" db="EMBL/GenBank/DDBJ databases">
        <authorList>
            <person name="Varghese N."/>
            <person name="Submissions S."/>
        </authorList>
    </citation>
    <scope>NUCLEOTIDE SEQUENCE [LARGE SCALE GENOMIC DNA]</scope>
    <source>
        <strain evidence="8 9">DSM 45474</strain>
    </source>
</reference>
<evidence type="ECO:0000313" key="9">
    <source>
        <dbReference type="Proteomes" id="UP000315636"/>
    </source>
</evidence>
<feature type="transmembrane region" description="Helical" evidence="7">
    <location>
        <begin position="57"/>
        <end position="78"/>
    </location>
</feature>
<sequence length="341" mass="38749">MNDPLLAISLVWLFVFIYAILGSVDFGAGFWSMFYTRKRDTQAGSIANRFLSPTWEVTNVFLVLLVVSLVGFFPAAIYTFGMALLIPGSLVLILLTIRSAFMVFHYSVQRFRDTLDLVSGVTGVLIPALLVSILPILAGGFIDPDTHMLQVGKLFTSPVTYAYLAFGLASELFLSATFLADYSREADDESTYQVFRKHAVRLGPFTLLTAVLTTLLMGQEAVWLREHLLDQRLWFILSSLCFFIGYLSLFWRPRDGNKARGIPRLAFTLFIAQYALASFAYGRAHLPYLVYPYLTVEGSITNPEMLRYLLISFMIGMAILVPGFYYFWRLFLKDKRYLHQQ</sequence>
<dbReference type="GO" id="GO:0005886">
    <property type="term" value="C:plasma membrane"/>
    <property type="evidence" value="ECO:0007669"/>
    <property type="project" value="UniProtKB-SubCell"/>
</dbReference>
<keyword evidence="9" id="KW-1185">Reference proteome</keyword>
<evidence type="ECO:0000313" key="8">
    <source>
        <dbReference type="EMBL" id="SMO93158.1"/>
    </source>
</evidence>
<feature type="transmembrane region" description="Helical" evidence="7">
    <location>
        <begin position="117"/>
        <end position="141"/>
    </location>
</feature>
<keyword evidence="6 7" id="KW-0472">Membrane</keyword>
<evidence type="ECO:0000256" key="5">
    <source>
        <dbReference type="ARBA" id="ARBA00022989"/>
    </source>
</evidence>
<feature type="transmembrane region" description="Helical" evidence="7">
    <location>
        <begin position="265"/>
        <end position="286"/>
    </location>
</feature>
<dbReference type="EMBL" id="FXTI01000015">
    <property type="protein sequence ID" value="SMO93158.1"/>
    <property type="molecule type" value="Genomic_DNA"/>
</dbReference>